<reference evidence="1" key="3">
    <citation type="submission" date="2023-04" db="EMBL/GenBank/DDBJ databases">
        <title>Uncovering the Secrets of Slow-Growing Bacteria in Tropical Savanna Soil through Cultivation and Genomic Analysis.</title>
        <authorList>
            <person name="Goncalves O.S."/>
            <person name="Santana M.F."/>
        </authorList>
    </citation>
    <scope>NUCLEOTIDE SEQUENCE</scope>
    <source>
        <strain evidence="1">ANTI</strain>
    </source>
</reference>
<dbReference type="RefSeq" id="WP_049828402.1">
    <property type="nucleotide sequence ID" value="NZ_CP017968.3"/>
</dbReference>
<protein>
    <submittedName>
        <fullName evidence="1">Uncharacterized protein</fullName>
    </submittedName>
</protein>
<dbReference type="EMBL" id="JARVWT010000015">
    <property type="protein sequence ID" value="MDH2334141.1"/>
    <property type="molecule type" value="Genomic_DNA"/>
</dbReference>
<evidence type="ECO:0000313" key="2">
    <source>
        <dbReference type="EMBL" id="ODA10393.1"/>
    </source>
</evidence>
<dbReference type="Proteomes" id="UP001229409">
    <property type="component" value="Unassembled WGS sequence"/>
</dbReference>
<evidence type="ECO:0000313" key="4">
    <source>
        <dbReference type="Proteomes" id="UP001229409"/>
    </source>
</evidence>
<name>A0AAJ3MGY2_PAEPO</name>
<proteinExistence type="predicted"/>
<sequence>MNIVKKIEEGKCSIQELENLLEEKNPIVLYHALTHIGKEGLRTEEIIKKLSELSSKREPQDKMIGHYKVGDLAIATMIKLGEKEDEITGFKILDEFEKKMVFRLFEEIEW</sequence>
<dbReference type="EMBL" id="LYND01000088">
    <property type="protein sequence ID" value="ODA10393.1"/>
    <property type="molecule type" value="Genomic_DNA"/>
</dbReference>
<comment type="caution">
    <text evidence="1">The sequence shown here is derived from an EMBL/GenBank/DDBJ whole genome shotgun (WGS) entry which is preliminary data.</text>
</comment>
<organism evidence="1 4">
    <name type="scientific">Paenibacillus polymyxa</name>
    <name type="common">Bacillus polymyxa</name>
    <dbReference type="NCBI Taxonomy" id="1406"/>
    <lineage>
        <taxon>Bacteria</taxon>
        <taxon>Bacillati</taxon>
        <taxon>Bacillota</taxon>
        <taxon>Bacilli</taxon>
        <taxon>Bacillales</taxon>
        <taxon>Paenibacillaceae</taxon>
        <taxon>Paenibacillus</taxon>
    </lineage>
</organism>
<reference evidence="2" key="2">
    <citation type="submission" date="2016-05" db="EMBL/GenBank/DDBJ databases">
        <authorList>
            <person name="Zheng J."/>
            <person name="Timme R."/>
            <person name="Allard M."/>
            <person name="Strain E."/>
            <person name="Luo Y."/>
            <person name="Brown E."/>
        </authorList>
    </citation>
    <scope>NUCLEOTIDE SEQUENCE</scope>
    <source>
        <strain evidence="2">CFSAN034343</strain>
    </source>
</reference>
<evidence type="ECO:0000313" key="3">
    <source>
        <dbReference type="Proteomes" id="UP000094974"/>
    </source>
</evidence>
<keyword evidence="3" id="KW-1185">Reference proteome</keyword>
<reference evidence="3" key="1">
    <citation type="submission" date="2016-05" db="EMBL/GenBank/DDBJ databases">
        <title>Whole genome shotgun sequencing of cultured foodborne pathogen.</title>
        <authorList>
            <person name="Zheng J."/>
            <person name="Timme R."/>
            <person name="Allard M."/>
            <person name="Strain E."/>
            <person name="Luo Y."/>
            <person name="Brown E."/>
        </authorList>
    </citation>
    <scope>NUCLEOTIDE SEQUENCE [LARGE SCALE GENOMIC DNA]</scope>
    <source>
        <strain evidence="3">CFSAN034343</strain>
    </source>
</reference>
<evidence type="ECO:0000313" key="1">
    <source>
        <dbReference type="EMBL" id="MDH2334141.1"/>
    </source>
</evidence>
<gene>
    <name evidence="2" type="ORF">A7312_24810</name>
    <name evidence="1" type="ORF">QDS18_25040</name>
</gene>
<accession>A0AAJ3MGY2</accession>
<dbReference type="AlphaFoldDB" id="A0AAJ3MGY2"/>
<dbReference type="Proteomes" id="UP000094974">
    <property type="component" value="Unassembled WGS sequence"/>
</dbReference>